<comment type="caution">
    <text evidence="17">The sequence shown here is derived from an EMBL/GenBank/DDBJ whole genome shotgun (WGS) entry which is preliminary data.</text>
</comment>
<dbReference type="GO" id="GO:0005634">
    <property type="term" value="C:nucleus"/>
    <property type="evidence" value="ECO:0007669"/>
    <property type="project" value="UniProtKB-SubCell"/>
</dbReference>
<dbReference type="OrthoDB" id="10261556at2759"/>
<dbReference type="InterPro" id="IPR032284">
    <property type="entry name" value="RecQ_Zn-bd"/>
</dbReference>
<dbReference type="PANTHER" id="PTHR13710:SF152">
    <property type="entry name" value="ATP-DEPENDENT DNA HELICASE Q5"/>
    <property type="match status" value="1"/>
</dbReference>
<feature type="non-terminal residue" evidence="17">
    <location>
        <position position="1"/>
    </location>
</feature>
<evidence type="ECO:0000259" key="15">
    <source>
        <dbReference type="PROSITE" id="PS51192"/>
    </source>
</evidence>
<dbReference type="PANTHER" id="PTHR13710">
    <property type="entry name" value="DNA HELICASE RECQ FAMILY MEMBER"/>
    <property type="match status" value="1"/>
</dbReference>
<organism evidence="17 18">
    <name type="scientific">Macrostomum lignano</name>
    <dbReference type="NCBI Taxonomy" id="282301"/>
    <lineage>
        <taxon>Eukaryota</taxon>
        <taxon>Metazoa</taxon>
        <taxon>Spiralia</taxon>
        <taxon>Lophotrochozoa</taxon>
        <taxon>Platyhelminthes</taxon>
        <taxon>Rhabditophora</taxon>
        <taxon>Macrostomorpha</taxon>
        <taxon>Macrostomida</taxon>
        <taxon>Macrostomidae</taxon>
        <taxon>Macrostomum</taxon>
    </lineage>
</organism>
<dbReference type="PROSITE" id="PS00690">
    <property type="entry name" value="DEAH_ATP_HELICASE"/>
    <property type="match status" value="1"/>
</dbReference>
<dbReference type="SUPFAM" id="SSF52540">
    <property type="entry name" value="P-loop containing nucleoside triphosphate hydrolases"/>
    <property type="match status" value="1"/>
</dbReference>
<protein>
    <recommendedName>
        <fullName evidence="12">DNA 3'-5' helicase</fullName>
        <ecNumber evidence="12">5.6.2.4</ecNumber>
    </recommendedName>
</protein>
<comment type="similarity">
    <text evidence="2">Belongs to the helicase family. RecQ subfamily.</text>
</comment>
<dbReference type="FunFam" id="3.40.50.300:FF:000444">
    <property type="entry name" value="ATP-dependent DNA helicase"/>
    <property type="match status" value="1"/>
</dbReference>
<dbReference type="Gene3D" id="3.40.50.300">
    <property type="entry name" value="P-loop containing nucleotide triphosphate hydrolases"/>
    <property type="match status" value="2"/>
</dbReference>
<feature type="domain" description="Helicase C-terminal" evidence="16">
    <location>
        <begin position="242"/>
        <end position="404"/>
    </location>
</feature>
<evidence type="ECO:0000256" key="2">
    <source>
        <dbReference type="ARBA" id="ARBA00005446"/>
    </source>
</evidence>
<dbReference type="Proteomes" id="UP000215902">
    <property type="component" value="Unassembled WGS sequence"/>
</dbReference>
<evidence type="ECO:0000256" key="8">
    <source>
        <dbReference type="ARBA" id="ARBA00023125"/>
    </source>
</evidence>
<keyword evidence="7" id="KW-0067">ATP-binding</keyword>
<evidence type="ECO:0000256" key="1">
    <source>
        <dbReference type="ARBA" id="ARBA00004123"/>
    </source>
</evidence>
<dbReference type="Pfam" id="PF00270">
    <property type="entry name" value="DEAD"/>
    <property type="match status" value="1"/>
</dbReference>
<dbReference type="GO" id="GO:0005524">
    <property type="term" value="F:ATP binding"/>
    <property type="evidence" value="ECO:0007669"/>
    <property type="project" value="UniProtKB-KW"/>
</dbReference>
<evidence type="ECO:0000256" key="10">
    <source>
        <dbReference type="ARBA" id="ARBA00023242"/>
    </source>
</evidence>
<dbReference type="InterPro" id="IPR004589">
    <property type="entry name" value="DNA_helicase_ATP-dep_RecQ"/>
</dbReference>
<keyword evidence="10" id="KW-0539">Nucleus</keyword>
<keyword evidence="3" id="KW-0479">Metal-binding</keyword>
<dbReference type="GO" id="GO:0003677">
    <property type="term" value="F:DNA binding"/>
    <property type="evidence" value="ECO:0007669"/>
    <property type="project" value="UniProtKB-KW"/>
</dbReference>
<comment type="catalytic activity">
    <reaction evidence="11">
        <text>Couples ATP hydrolysis with the unwinding of duplex DNA by translocating in the 3'-5' direction.</text>
        <dbReference type="EC" id="5.6.2.4"/>
    </reaction>
</comment>
<dbReference type="PROSITE" id="PS51192">
    <property type="entry name" value="HELICASE_ATP_BIND_1"/>
    <property type="match status" value="1"/>
</dbReference>
<dbReference type="AlphaFoldDB" id="A0A267F3T1"/>
<evidence type="ECO:0000256" key="5">
    <source>
        <dbReference type="ARBA" id="ARBA00022801"/>
    </source>
</evidence>
<feature type="region of interest" description="Disordered" evidence="14">
    <location>
        <begin position="835"/>
        <end position="861"/>
    </location>
</feature>
<comment type="catalytic activity">
    <reaction evidence="13">
        <text>ATP + H2O = ADP + phosphate + H(+)</text>
        <dbReference type="Rhea" id="RHEA:13065"/>
        <dbReference type="ChEBI" id="CHEBI:15377"/>
        <dbReference type="ChEBI" id="CHEBI:15378"/>
        <dbReference type="ChEBI" id="CHEBI:30616"/>
        <dbReference type="ChEBI" id="CHEBI:43474"/>
        <dbReference type="ChEBI" id="CHEBI:456216"/>
    </reaction>
</comment>
<dbReference type="GO" id="GO:0000724">
    <property type="term" value="P:double-strand break repair via homologous recombination"/>
    <property type="evidence" value="ECO:0007669"/>
    <property type="project" value="TreeGrafter"/>
</dbReference>
<dbReference type="Pfam" id="PF00271">
    <property type="entry name" value="Helicase_C"/>
    <property type="match status" value="1"/>
</dbReference>
<dbReference type="GO" id="GO:0043138">
    <property type="term" value="F:3'-5' DNA helicase activity"/>
    <property type="evidence" value="ECO:0007669"/>
    <property type="project" value="UniProtKB-EC"/>
</dbReference>
<evidence type="ECO:0000256" key="12">
    <source>
        <dbReference type="ARBA" id="ARBA00034808"/>
    </source>
</evidence>
<dbReference type="GO" id="GO:0016787">
    <property type="term" value="F:hydrolase activity"/>
    <property type="evidence" value="ECO:0007669"/>
    <property type="project" value="UniProtKB-KW"/>
</dbReference>
<feature type="compositionally biased region" description="Low complexity" evidence="14">
    <location>
        <begin position="907"/>
        <end position="920"/>
    </location>
</feature>
<feature type="compositionally biased region" description="Low complexity" evidence="14">
    <location>
        <begin position="839"/>
        <end position="851"/>
    </location>
</feature>
<dbReference type="NCBIfam" id="TIGR00614">
    <property type="entry name" value="recQ_fam"/>
    <property type="match status" value="1"/>
</dbReference>
<evidence type="ECO:0000259" key="16">
    <source>
        <dbReference type="PROSITE" id="PS51194"/>
    </source>
</evidence>
<dbReference type="InterPro" id="IPR013257">
    <property type="entry name" value="SRI"/>
</dbReference>
<evidence type="ECO:0000313" key="17">
    <source>
        <dbReference type="EMBL" id="PAA68376.1"/>
    </source>
</evidence>
<dbReference type="GO" id="GO:0005694">
    <property type="term" value="C:chromosome"/>
    <property type="evidence" value="ECO:0007669"/>
    <property type="project" value="InterPro"/>
</dbReference>
<dbReference type="SMART" id="SM00487">
    <property type="entry name" value="DEXDc"/>
    <property type="match status" value="1"/>
</dbReference>
<dbReference type="GO" id="GO:0009378">
    <property type="term" value="F:four-way junction helicase activity"/>
    <property type="evidence" value="ECO:0007669"/>
    <property type="project" value="TreeGrafter"/>
</dbReference>
<dbReference type="InterPro" id="IPR001650">
    <property type="entry name" value="Helicase_C-like"/>
</dbReference>
<dbReference type="Pfam" id="PF16124">
    <property type="entry name" value="RecQ_Zn_bind"/>
    <property type="match status" value="1"/>
</dbReference>
<name>A0A267F3T1_9PLAT</name>
<dbReference type="InterPro" id="IPR027417">
    <property type="entry name" value="P-loop_NTPase"/>
</dbReference>
<evidence type="ECO:0000313" key="18">
    <source>
        <dbReference type="Proteomes" id="UP000215902"/>
    </source>
</evidence>
<sequence length="1055" mass="115564">QLAVDILVGPMQQRDSVLACLAKHFKHAAFKSDTQEAAVRCAVARQSDLFVCMPTGAGKSLCYQLPAVYHRGVAIVVSPLIALISDQLEQLKRLGIGAATINSRTGEKERRAVLADLASPCPEIRLLYVTPEQTRTKTFESLAKQLADRARLSYFVVDEAHCVSEWGHDFRPDFLRLGQVRARLCPSATCIALTATANARVRDDINRLLKLHSPRIFQTACYRSNLYYDVQFADLLPDPFANLLQFALACLPPRGSSEADAADWSGRGSGIVYCRQRDVCEDIASRLCSRGLPARPYHAGLKKSDRQANQLDWTDNKFPVVVATVSFGMGVDKPNVRFVAHWTVAKSLAAYYQESGRAGRDGLPSKCRIYYTKQERDTVAYLTQQQQKDAGGDDESASASAATDTPDRPTVNRRAIAMQDLNEMISYAETCKCRNATVAAYFGESNTQPCRTNCDACAQAKEAAAQLREFQRWCHSANIERRRGRGPQADEDLDPDLYRQRQRGRGFEEYDDDSQADYALAERLAAQEKKDRNDAIQAEFQRRRVGAGSGGGGGGSRYGADNSSWAAASADCPIRDAGNRGIAGITGKCREQSYNLLRSSLLPKLASLAPNLLPPDRAEAALIRMEYSAFRASKVASTYRGAMMKAVSRVRKCKSGDELADFLLSYDDSQEAEAAAEAELTAAEPASANADEPDSLKFNLFNAESDDSILPNVEPYPSAGPPSPPPKVQYFWEKPQQQQQQEQHQKIKSEPATNSTAQPFSFNLLDNWSESDDADDGNSDAMVVPQSRQAAGRPGFACFVDMPQQVGQTGRSGAGSAGGTSSGAKVKLVTLEPLRRSSGDSSASSFARTSAPVAQGESSSTKYFVEQKSVSSYSGALTSSFTMSSQLQMPVDKFNSAAVAPRDATNQSVKQQQQQSVSAQSRKRSSGKAKLLQPPADKRNTLHHYWGSNSQQQQQKQKQHRHEEAIKKQLGDVSINILDGYYKRGCIDRPSFKLVARRLTHQLMAQFAGPDNRDSSLLVESAKVQAERWVNRLFAAHGGYVGGGESNIDWSQMAG</sequence>
<dbReference type="EMBL" id="NIVC01001401">
    <property type="protein sequence ID" value="PAA68376.1"/>
    <property type="molecule type" value="Genomic_DNA"/>
</dbReference>
<dbReference type="InterPro" id="IPR014001">
    <property type="entry name" value="Helicase_ATP-bd"/>
</dbReference>
<evidence type="ECO:0000256" key="9">
    <source>
        <dbReference type="ARBA" id="ARBA00023235"/>
    </source>
</evidence>
<evidence type="ECO:0000256" key="3">
    <source>
        <dbReference type="ARBA" id="ARBA00022723"/>
    </source>
</evidence>
<gene>
    <name evidence="17" type="ORF">BOX15_Mlig013246g3</name>
</gene>
<dbReference type="InterPro" id="IPR002464">
    <property type="entry name" value="DNA/RNA_helicase_DEAH_CS"/>
</dbReference>
<dbReference type="PROSITE" id="PS51194">
    <property type="entry name" value="HELICASE_CTER"/>
    <property type="match status" value="1"/>
</dbReference>
<reference evidence="17 18" key="1">
    <citation type="submission" date="2017-06" db="EMBL/GenBank/DDBJ databases">
        <title>A platform for efficient transgenesis in Macrostomum lignano, a flatworm model organism for stem cell research.</title>
        <authorList>
            <person name="Berezikov E."/>
        </authorList>
    </citation>
    <scope>NUCLEOTIDE SEQUENCE [LARGE SCALE GENOMIC DNA]</scope>
    <source>
        <strain evidence="17">DV1</strain>
        <tissue evidence="17">Whole organism</tissue>
    </source>
</reference>
<dbReference type="Pfam" id="PF08236">
    <property type="entry name" value="SRI"/>
    <property type="match status" value="1"/>
</dbReference>
<evidence type="ECO:0000256" key="13">
    <source>
        <dbReference type="ARBA" id="ARBA00049360"/>
    </source>
</evidence>
<dbReference type="GO" id="GO:0046872">
    <property type="term" value="F:metal ion binding"/>
    <property type="evidence" value="ECO:0007669"/>
    <property type="project" value="UniProtKB-KW"/>
</dbReference>
<keyword evidence="5" id="KW-0378">Hydrolase</keyword>
<keyword evidence="8" id="KW-0238">DNA-binding</keyword>
<evidence type="ECO:0000256" key="6">
    <source>
        <dbReference type="ARBA" id="ARBA00022806"/>
    </source>
</evidence>
<feature type="region of interest" description="Disordered" evidence="14">
    <location>
        <begin position="384"/>
        <end position="410"/>
    </location>
</feature>
<keyword evidence="6" id="KW-0347">Helicase</keyword>
<keyword evidence="9" id="KW-0413">Isomerase</keyword>
<feature type="region of interest" description="Disordered" evidence="14">
    <location>
        <begin position="898"/>
        <end position="943"/>
    </location>
</feature>
<comment type="subcellular location">
    <subcellularLocation>
        <location evidence="1">Nucleus</location>
    </subcellularLocation>
</comment>
<proteinExistence type="inferred from homology"/>
<dbReference type="InterPro" id="IPR011545">
    <property type="entry name" value="DEAD/DEAH_box_helicase_dom"/>
</dbReference>
<dbReference type="SMART" id="SM00490">
    <property type="entry name" value="HELICc"/>
    <property type="match status" value="1"/>
</dbReference>
<feature type="domain" description="Helicase ATP-binding" evidence="15">
    <location>
        <begin position="40"/>
        <end position="215"/>
    </location>
</feature>
<dbReference type="GO" id="GO:0005737">
    <property type="term" value="C:cytoplasm"/>
    <property type="evidence" value="ECO:0007669"/>
    <property type="project" value="TreeGrafter"/>
</dbReference>
<feature type="compositionally biased region" description="Pro residues" evidence="14">
    <location>
        <begin position="718"/>
        <end position="727"/>
    </location>
</feature>
<dbReference type="GO" id="GO:0006355">
    <property type="term" value="P:regulation of DNA-templated transcription"/>
    <property type="evidence" value="ECO:0007669"/>
    <property type="project" value="InterPro"/>
</dbReference>
<evidence type="ECO:0000256" key="4">
    <source>
        <dbReference type="ARBA" id="ARBA00022741"/>
    </source>
</evidence>
<feature type="region of interest" description="Disordered" evidence="14">
    <location>
        <begin position="709"/>
        <end position="759"/>
    </location>
</feature>
<accession>A0A267F3T1</accession>
<keyword evidence="18" id="KW-1185">Reference proteome</keyword>
<dbReference type="EC" id="5.6.2.4" evidence="12"/>
<evidence type="ECO:0000256" key="14">
    <source>
        <dbReference type="SAM" id="MobiDB-lite"/>
    </source>
</evidence>
<evidence type="ECO:0000256" key="11">
    <source>
        <dbReference type="ARBA" id="ARBA00034617"/>
    </source>
</evidence>
<dbReference type="Gene3D" id="6.10.250.3140">
    <property type="match status" value="1"/>
</dbReference>
<evidence type="ECO:0000256" key="7">
    <source>
        <dbReference type="ARBA" id="ARBA00022840"/>
    </source>
</evidence>
<dbReference type="STRING" id="282301.A0A267F3T1"/>
<keyword evidence="4" id="KW-0547">Nucleotide-binding</keyword>